<sequence>MGTRGGPAYNRGPLKMKHRRRRGGGGERLVRRIKFPWLICCSSCREVKVKANPAVRGARIKVFEIWIQGLSGSQYQGLSIVSVDRRINTPRLSFPSSSRRFLAELSWGPLLLPPNDMVGAAIRPRASILQLFWGSSGAAERL</sequence>
<dbReference type="Proteomes" id="UP001178508">
    <property type="component" value="Chromosome 15"/>
</dbReference>
<evidence type="ECO:0008006" key="4">
    <source>
        <dbReference type="Google" id="ProtNLM"/>
    </source>
</evidence>
<organism evidence="2 3">
    <name type="scientific">Xyrichtys novacula</name>
    <name type="common">Pearly razorfish</name>
    <name type="synonym">Hemipteronotus novacula</name>
    <dbReference type="NCBI Taxonomy" id="13765"/>
    <lineage>
        <taxon>Eukaryota</taxon>
        <taxon>Metazoa</taxon>
        <taxon>Chordata</taxon>
        <taxon>Craniata</taxon>
        <taxon>Vertebrata</taxon>
        <taxon>Euteleostomi</taxon>
        <taxon>Actinopterygii</taxon>
        <taxon>Neopterygii</taxon>
        <taxon>Teleostei</taxon>
        <taxon>Neoteleostei</taxon>
        <taxon>Acanthomorphata</taxon>
        <taxon>Eupercaria</taxon>
        <taxon>Labriformes</taxon>
        <taxon>Labridae</taxon>
        <taxon>Xyrichtys</taxon>
    </lineage>
</organism>
<dbReference type="EMBL" id="OY660878">
    <property type="protein sequence ID" value="CAJ1074245.1"/>
    <property type="molecule type" value="Genomic_DNA"/>
</dbReference>
<evidence type="ECO:0000313" key="3">
    <source>
        <dbReference type="Proteomes" id="UP001178508"/>
    </source>
</evidence>
<reference evidence="2" key="1">
    <citation type="submission" date="2023-08" db="EMBL/GenBank/DDBJ databases">
        <authorList>
            <person name="Alioto T."/>
            <person name="Alioto T."/>
            <person name="Gomez Garrido J."/>
        </authorList>
    </citation>
    <scope>NUCLEOTIDE SEQUENCE</scope>
</reference>
<protein>
    <recommendedName>
        <fullName evidence="4">Ribosomal protein L2</fullName>
    </recommendedName>
</protein>
<evidence type="ECO:0000313" key="2">
    <source>
        <dbReference type="EMBL" id="CAJ1074245.1"/>
    </source>
</evidence>
<proteinExistence type="predicted"/>
<gene>
    <name evidence="2" type="ORF">XNOV1_A004321</name>
</gene>
<feature type="region of interest" description="Disordered" evidence="1">
    <location>
        <begin position="1"/>
        <end position="25"/>
    </location>
</feature>
<dbReference type="AlphaFoldDB" id="A0AAV1GM25"/>
<evidence type="ECO:0000256" key="1">
    <source>
        <dbReference type="SAM" id="MobiDB-lite"/>
    </source>
</evidence>
<accession>A0AAV1GM25</accession>
<name>A0AAV1GM25_XYRNO</name>
<keyword evidence="3" id="KW-1185">Reference proteome</keyword>
<feature type="compositionally biased region" description="Basic residues" evidence="1">
    <location>
        <begin position="14"/>
        <end position="23"/>
    </location>
</feature>